<feature type="signal peptide" evidence="1">
    <location>
        <begin position="1"/>
        <end position="20"/>
    </location>
</feature>
<evidence type="ECO:0000313" key="2">
    <source>
        <dbReference type="EMBL" id="KHT55758.1"/>
    </source>
</evidence>
<dbReference type="Proteomes" id="UP000031197">
    <property type="component" value="Unassembled WGS sequence"/>
</dbReference>
<feature type="chain" id="PRO_5002087114" evidence="1">
    <location>
        <begin position="21"/>
        <end position="86"/>
    </location>
</feature>
<organism evidence="2 3">
    <name type="scientific">Alteromonas marina</name>
    <dbReference type="NCBI Taxonomy" id="203795"/>
    <lineage>
        <taxon>Bacteria</taxon>
        <taxon>Pseudomonadati</taxon>
        <taxon>Pseudomonadota</taxon>
        <taxon>Gammaproteobacteria</taxon>
        <taxon>Alteromonadales</taxon>
        <taxon>Alteromonadaceae</taxon>
        <taxon>Alteromonas/Salinimonas group</taxon>
        <taxon>Alteromonas</taxon>
    </lineage>
</organism>
<sequence length="86" mass="9344">MKQQTLIAVSALMFSSSVLANGGFEPNKKACVNVGKEITRVSTEMDAAKSGIQKSWLKRQLSALETKRNSCSTQGFKPNQPELAKV</sequence>
<dbReference type="EMBL" id="JWLW01000006">
    <property type="protein sequence ID" value="KHT55758.1"/>
    <property type="molecule type" value="Genomic_DNA"/>
</dbReference>
<keyword evidence="3" id="KW-1185">Reference proteome</keyword>
<dbReference type="GeneID" id="56265477"/>
<protein>
    <submittedName>
        <fullName evidence="2">Uncharacterized protein</fullName>
    </submittedName>
</protein>
<accession>A0A0B3YDI3</accession>
<evidence type="ECO:0000256" key="1">
    <source>
        <dbReference type="SAM" id="SignalP"/>
    </source>
</evidence>
<gene>
    <name evidence="2" type="ORF">RJ41_03890</name>
</gene>
<evidence type="ECO:0000313" key="3">
    <source>
        <dbReference type="Proteomes" id="UP000031197"/>
    </source>
</evidence>
<keyword evidence="1" id="KW-0732">Signal</keyword>
<dbReference type="RefSeq" id="WP_014947949.1">
    <property type="nucleotide sequence ID" value="NZ_JWLW01000006.1"/>
</dbReference>
<dbReference type="OrthoDB" id="6332571at2"/>
<comment type="caution">
    <text evidence="2">The sequence shown here is derived from an EMBL/GenBank/DDBJ whole genome shotgun (WGS) entry which is preliminary data.</text>
</comment>
<reference evidence="2 3" key="1">
    <citation type="submission" date="2014-12" db="EMBL/GenBank/DDBJ databases">
        <title>Genome sequencing of Alteromonas marina AD001.</title>
        <authorList>
            <person name="Adrian T.G.S."/>
            <person name="Chan K.G."/>
        </authorList>
    </citation>
    <scope>NUCLEOTIDE SEQUENCE [LARGE SCALE GENOMIC DNA]</scope>
    <source>
        <strain evidence="2 3">AD001</strain>
    </source>
</reference>
<dbReference type="AlphaFoldDB" id="A0A0B3YDI3"/>
<proteinExistence type="predicted"/>
<name>A0A0B3YDI3_9ALTE</name>